<evidence type="ECO:0000313" key="4">
    <source>
        <dbReference type="Proteomes" id="UP000773614"/>
    </source>
</evidence>
<dbReference type="InterPro" id="IPR036380">
    <property type="entry name" value="Isochorismatase-like_sf"/>
</dbReference>
<dbReference type="Gene3D" id="3.40.50.850">
    <property type="entry name" value="Isochorismatase-like"/>
    <property type="match status" value="1"/>
</dbReference>
<evidence type="ECO:0000313" key="3">
    <source>
        <dbReference type="EMBL" id="MYZ49502.1"/>
    </source>
</evidence>
<evidence type="ECO:0000259" key="2">
    <source>
        <dbReference type="Pfam" id="PF00857"/>
    </source>
</evidence>
<dbReference type="SUPFAM" id="SSF52499">
    <property type="entry name" value="Isochorismatase-like hydrolases"/>
    <property type="match status" value="1"/>
</dbReference>
<feature type="domain" description="Isochorismatase-like" evidence="2">
    <location>
        <begin position="23"/>
        <end position="208"/>
    </location>
</feature>
<sequence length="223" mass="24628">MRAWAETARGRLHLWDAFAGSRTALVVVDMQNYFVAPSFLGECKAARAIVPTVNRLGQAVREAGGRVVWVANTSSDTEESWSVRHAFESPERSRSRLDQMRLGTEGCEIWRELDVRPEDGRLFKTRYSACLQGSSELPSFLRENGLDTLLIAGTYTNVCCQTSAQDAMMLNFQTVMVSDCCAGSSPEAHAAALTNFFRFFGDVLTADEVVERLRRTGTEAAAA</sequence>
<dbReference type="InterPro" id="IPR000868">
    <property type="entry name" value="Isochorismatase-like_dom"/>
</dbReference>
<dbReference type="Proteomes" id="UP000773614">
    <property type="component" value="Unassembled WGS sequence"/>
</dbReference>
<dbReference type="CDD" id="cd00431">
    <property type="entry name" value="cysteine_hydrolases"/>
    <property type="match status" value="1"/>
</dbReference>
<dbReference type="Pfam" id="PF00857">
    <property type="entry name" value="Isochorismatase"/>
    <property type="match status" value="1"/>
</dbReference>
<dbReference type="OrthoDB" id="9807387at2"/>
<accession>A0A964T7W7</accession>
<dbReference type="EMBL" id="SPKJ01000077">
    <property type="protein sequence ID" value="MYZ49502.1"/>
    <property type="molecule type" value="Genomic_DNA"/>
</dbReference>
<name>A0A964T7W7_9HYPH</name>
<gene>
    <name evidence="3" type="ORF">E4O86_17470</name>
</gene>
<dbReference type="InterPro" id="IPR050272">
    <property type="entry name" value="Isochorismatase-like_hydrls"/>
</dbReference>
<comment type="caution">
    <text evidence="3">The sequence shown here is derived from an EMBL/GenBank/DDBJ whole genome shotgun (WGS) entry which is preliminary data.</text>
</comment>
<dbReference type="GO" id="GO:0016787">
    <property type="term" value="F:hydrolase activity"/>
    <property type="evidence" value="ECO:0007669"/>
    <property type="project" value="UniProtKB-KW"/>
</dbReference>
<evidence type="ECO:0000256" key="1">
    <source>
        <dbReference type="ARBA" id="ARBA00022801"/>
    </source>
</evidence>
<dbReference type="AlphaFoldDB" id="A0A964T7W7"/>
<keyword evidence="4" id="KW-1185">Reference proteome</keyword>
<dbReference type="PANTHER" id="PTHR43540">
    <property type="entry name" value="PEROXYUREIDOACRYLATE/UREIDOACRYLATE AMIDOHYDROLASE-RELATED"/>
    <property type="match status" value="1"/>
</dbReference>
<reference evidence="3" key="1">
    <citation type="submission" date="2019-03" db="EMBL/GenBank/DDBJ databases">
        <title>Afifella sp. nov., isolated from activated sludge.</title>
        <authorList>
            <person name="Li Q."/>
            <person name="Liu Y."/>
        </authorList>
    </citation>
    <scope>NUCLEOTIDE SEQUENCE</scope>
    <source>
        <strain evidence="3">L72</strain>
    </source>
</reference>
<protein>
    <submittedName>
        <fullName evidence="3">Cysteine hydrolase</fullName>
    </submittedName>
</protein>
<proteinExistence type="predicted"/>
<keyword evidence="1 3" id="KW-0378">Hydrolase</keyword>
<organism evidence="3 4">
    <name type="scientific">Propylenella binzhouense</name>
    <dbReference type="NCBI Taxonomy" id="2555902"/>
    <lineage>
        <taxon>Bacteria</taxon>
        <taxon>Pseudomonadati</taxon>
        <taxon>Pseudomonadota</taxon>
        <taxon>Alphaproteobacteria</taxon>
        <taxon>Hyphomicrobiales</taxon>
        <taxon>Propylenellaceae</taxon>
        <taxon>Propylenella</taxon>
    </lineage>
</organism>
<dbReference type="PANTHER" id="PTHR43540:SF6">
    <property type="entry name" value="ISOCHORISMATASE-LIKE DOMAIN-CONTAINING PROTEIN"/>
    <property type="match status" value="1"/>
</dbReference>